<evidence type="ECO:0000256" key="5">
    <source>
        <dbReference type="ARBA" id="ARBA00022490"/>
    </source>
</evidence>
<dbReference type="InterPro" id="IPR026022">
    <property type="entry name" value="PhoU_dom"/>
</dbReference>
<dbReference type="Gene3D" id="1.20.58.220">
    <property type="entry name" value="Phosphate transport system protein phou homolog 2, domain 2"/>
    <property type="match status" value="2"/>
</dbReference>
<dbReference type="PANTHER" id="PTHR42930:SF3">
    <property type="entry name" value="PHOSPHATE-SPECIFIC TRANSPORT SYSTEM ACCESSORY PROTEIN PHOU"/>
    <property type="match status" value="1"/>
</dbReference>
<comment type="subunit">
    <text evidence="3">Homodimer.</text>
</comment>
<feature type="domain" description="PhoU" evidence="7">
    <location>
        <begin position="118"/>
        <end position="203"/>
    </location>
</feature>
<dbReference type="PANTHER" id="PTHR42930">
    <property type="entry name" value="PHOSPHATE-SPECIFIC TRANSPORT SYSTEM ACCESSORY PROTEIN PHOU"/>
    <property type="match status" value="1"/>
</dbReference>
<evidence type="ECO:0000256" key="2">
    <source>
        <dbReference type="ARBA" id="ARBA00008107"/>
    </source>
</evidence>
<protein>
    <submittedName>
        <fullName evidence="8">Phosphate transport system regulatory protein PhoU</fullName>
    </submittedName>
</protein>
<evidence type="ECO:0000313" key="8">
    <source>
        <dbReference type="EMBL" id="VAX26884.1"/>
    </source>
</evidence>
<dbReference type="GO" id="GO:0006817">
    <property type="term" value="P:phosphate ion transport"/>
    <property type="evidence" value="ECO:0007669"/>
    <property type="project" value="UniProtKB-KW"/>
</dbReference>
<evidence type="ECO:0000256" key="1">
    <source>
        <dbReference type="ARBA" id="ARBA00004496"/>
    </source>
</evidence>
<comment type="subcellular location">
    <subcellularLocation>
        <location evidence="1">Cytoplasm</location>
    </subcellularLocation>
</comment>
<evidence type="ECO:0000256" key="3">
    <source>
        <dbReference type="ARBA" id="ARBA00011738"/>
    </source>
</evidence>
<dbReference type="GO" id="GO:0030643">
    <property type="term" value="P:intracellular phosphate ion homeostasis"/>
    <property type="evidence" value="ECO:0007669"/>
    <property type="project" value="InterPro"/>
</dbReference>
<dbReference type="NCBIfam" id="TIGR02135">
    <property type="entry name" value="phoU_full"/>
    <property type="match status" value="1"/>
</dbReference>
<keyword evidence="5" id="KW-0963">Cytoplasm</keyword>
<dbReference type="AlphaFoldDB" id="A0A3B1CSJ9"/>
<organism evidence="8">
    <name type="scientific">hydrothermal vent metagenome</name>
    <dbReference type="NCBI Taxonomy" id="652676"/>
    <lineage>
        <taxon>unclassified sequences</taxon>
        <taxon>metagenomes</taxon>
        <taxon>ecological metagenomes</taxon>
    </lineage>
</organism>
<evidence type="ECO:0000256" key="4">
    <source>
        <dbReference type="ARBA" id="ARBA00022448"/>
    </source>
</evidence>
<sequence length="222" mass="25696">MPVREEEMKHLNTLLLQMAGLVETSIRESIKSLTERNSELARKVIEADHKINSYDVRIDEECIRLIALKQPMGKDLRFITTAMKITTDLERIADNAVNISERALELNKEPLLKPYIDIPRMREIAQGMVRDAIDAFVNEDKRLAMDVIMRDDEVDDLNDMVLKELMFIMTQDPSTVYRAMKISYVSKYLERIADHATNVAEMVVYMVKGKIIRHMAPQEIDI</sequence>
<accession>A0A3B1CSJ9</accession>
<comment type="similarity">
    <text evidence="2">Belongs to the PhoU family.</text>
</comment>
<dbReference type="GO" id="GO:0045936">
    <property type="term" value="P:negative regulation of phosphate metabolic process"/>
    <property type="evidence" value="ECO:0007669"/>
    <property type="project" value="InterPro"/>
</dbReference>
<evidence type="ECO:0000259" key="7">
    <source>
        <dbReference type="Pfam" id="PF01895"/>
    </source>
</evidence>
<dbReference type="PIRSF" id="PIRSF003107">
    <property type="entry name" value="PhoU"/>
    <property type="match status" value="1"/>
</dbReference>
<gene>
    <name evidence="8" type="ORF">MNBD_NITROSPIRAE02-172</name>
</gene>
<dbReference type="InterPro" id="IPR028366">
    <property type="entry name" value="PhoU"/>
</dbReference>
<feature type="domain" description="PhoU" evidence="7">
    <location>
        <begin position="15"/>
        <end position="102"/>
    </location>
</feature>
<dbReference type="FunFam" id="1.20.58.220:FF:000004">
    <property type="entry name" value="Phosphate-specific transport system accessory protein PhoU"/>
    <property type="match status" value="1"/>
</dbReference>
<name>A0A3B1CSJ9_9ZZZZ</name>
<dbReference type="SUPFAM" id="SSF109755">
    <property type="entry name" value="PhoU-like"/>
    <property type="match status" value="1"/>
</dbReference>
<keyword evidence="4" id="KW-0813">Transport</keyword>
<dbReference type="EMBL" id="UOGH01000013">
    <property type="protein sequence ID" value="VAX26884.1"/>
    <property type="molecule type" value="Genomic_DNA"/>
</dbReference>
<evidence type="ECO:0000256" key="6">
    <source>
        <dbReference type="ARBA" id="ARBA00022592"/>
    </source>
</evidence>
<proteinExistence type="inferred from homology"/>
<keyword evidence="6" id="KW-0592">Phosphate transport</keyword>
<reference evidence="8" key="1">
    <citation type="submission" date="2018-06" db="EMBL/GenBank/DDBJ databases">
        <authorList>
            <person name="Zhirakovskaya E."/>
        </authorList>
    </citation>
    <scope>NUCLEOTIDE SEQUENCE</scope>
</reference>
<dbReference type="Pfam" id="PF01895">
    <property type="entry name" value="PhoU"/>
    <property type="match status" value="2"/>
</dbReference>
<dbReference type="InterPro" id="IPR038078">
    <property type="entry name" value="PhoU-like_sf"/>
</dbReference>
<dbReference type="GO" id="GO:0005737">
    <property type="term" value="C:cytoplasm"/>
    <property type="evidence" value="ECO:0007669"/>
    <property type="project" value="UniProtKB-SubCell"/>
</dbReference>